<dbReference type="GO" id="GO:0005929">
    <property type="term" value="C:cilium"/>
    <property type="evidence" value="ECO:0007669"/>
    <property type="project" value="TreeGrafter"/>
</dbReference>
<sequence>MALLLGFLLLLGLHGDTMSEGPPPSSTYIPDGLKFEFPPTNYETKDSYEAGPTGIFFQIVHIFLHMVQPNAFPEDILRKVVQKKFDLSTDYEKIIYYEIGIIICAVLGLLFIILMPLVGFVFSLCRCCNKCGGEMHQRQKKNGAALKNYFTLSLLVICIFISIGIIYGFVANQHIRTHIEKTRKLSESNFNDLRTLLNATPGQIDYVLDQYTTTKARAFSDLDNIKLLLGGGIFEHLKPRVVPVLDDIKAMAEEIQETRETLVEVNSILTDVRHLSANLSDSLSNVKRNLEQALNDPMCSVHPVMTTCSNIMNSLRLLDGSIDFDQLPSLDEQIGNLNDILQTNLSSLVQKGYKSFNAIPGIVQNETVNVVSDVKMTLDSIGSDIKNISKNIPIQDKLSNFIRYLNDTENYIHRHLPTLEEYDSYRWLGSLVVCCLLTLIVIFYCLGLLCGTYGYNQNATPTRRGCVSNTGGIFLMVGVGFSFFFCWLLMTIVVLTFVVGGNVEKLVCEPYQNKKLFQVLDTPYLLNADWKYYLSGMVFNKPDIHLTFEQVYSDCKENKGIYATLKLENTYNISEFLSIKEHTGNINNNFENMNIRIDNIVLLDEAGRRNLMDFSSSGIDKIDYGAFMAAPQGNLKQTLKNNAGILRNIHRDEIIPLQKLMSAVHPKLKELQQKSSGLGVKVANISLVLDSAQDFITNRISTIIAEESKKYGNSIMSYFERYLQWVKISITEQMAACKPVATALDSAIDVFLCSYIIDPLNLFWFGIGKATAFLLPAIIFAVKLAKYYRRMDSEDVYDDDVETIPMKKYGKC</sequence>
<dbReference type="GO" id="GO:0016324">
    <property type="term" value="C:apical plasma membrane"/>
    <property type="evidence" value="ECO:0007669"/>
    <property type="project" value="TreeGrafter"/>
</dbReference>
<feature type="chain" id="PRO_5034273415" evidence="8">
    <location>
        <begin position="20"/>
        <end position="812"/>
    </location>
</feature>
<keyword evidence="3 7" id="KW-0812">Transmembrane</keyword>
<comment type="subcellular location">
    <subcellularLocation>
        <location evidence="1">Cell projection</location>
        <location evidence="1">Microvillus membrane</location>
        <topology evidence="1">Multi-pass membrane protein</topology>
    </subcellularLocation>
</comment>
<comment type="similarity">
    <text evidence="2">Belongs to the prominin family.</text>
</comment>
<dbReference type="GO" id="GO:0009986">
    <property type="term" value="C:cell surface"/>
    <property type="evidence" value="ECO:0007669"/>
    <property type="project" value="TreeGrafter"/>
</dbReference>
<name>A0A8B8XJ13_BALMU</name>
<dbReference type="AlphaFoldDB" id="A0A8B8XJ13"/>
<evidence type="ECO:0000256" key="6">
    <source>
        <dbReference type="ARBA" id="ARBA00023180"/>
    </source>
</evidence>
<dbReference type="PANTHER" id="PTHR22730">
    <property type="entry name" value="PROMININ PROM PROTEIN"/>
    <property type="match status" value="1"/>
</dbReference>
<dbReference type="InterPro" id="IPR008795">
    <property type="entry name" value="Prominin"/>
</dbReference>
<gene>
    <name evidence="10" type="primary">PROM1</name>
</gene>
<feature type="transmembrane region" description="Helical" evidence="7">
    <location>
        <begin position="94"/>
        <end position="125"/>
    </location>
</feature>
<evidence type="ECO:0000256" key="8">
    <source>
        <dbReference type="SAM" id="SignalP"/>
    </source>
</evidence>
<dbReference type="PANTHER" id="PTHR22730:SF3">
    <property type="entry name" value="PROMININ-1"/>
    <property type="match status" value="1"/>
</dbReference>
<evidence type="ECO:0000256" key="1">
    <source>
        <dbReference type="ARBA" id="ARBA00004475"/>
    </source>
</evidence>
<dbReference type="RefSeq" id="XP_036709738.1">
    <property type="nucleotide sequence ID" value="XM_036853843.1"/>
</dbReference>
<evidence type="ECO:0000313" key="9">
    <source>
        <dbReference type="Proteomes" id="UP000694857"/>
    </source>
</evidence>
<keyword evidence="9" id="KW-1185">Reference proteome</keyword>
<evidence type="ECO:0000256" key="5">
    <source>
        <dbReference type="ARBA" id="ARBA00023136"/>
    </source>
</evidence>
<accession>A0A8B8XJ13</accession>
<dbReference type="GeneID" id="118896086"/>
<feature type="signal peptide" evidence="8">
    <location>
        <begin position="1"/>
        <end position="19"/>
    </location>
</feature>
<evidence type="ECO:0000256" key="7">
    <source>
        <dbReference type="SAM" id="Phobius"/>
    </source>
</evidence>
<protein>
    <submittedName>
        <fullName evidence="10">Prominin-1 isoform X2</fullName>
    </submittedName>
</protein>
<keyword evidence="6" id="KW-0325">Glycoprotein</keyword>
<dbReference type="GO" id="GO:0045494">
    <property type="term" value="P:photoreceptor cell maintenance"/>
    <property type="evidence" value="ECO:0007669"/>
    <property type="project" value="TreeGrafter"/>
</dbReference>
<reference evidence="10" key="1">
    <citation type="submission" date="2025-08" db="UniProtKB">
        <authorList>
            <consortium name="RefSeq"/>
        </authorList>
    </citation>
    <scope>IDENTIFICATION</scope>
    <source>
        <tissue evidence="10">Epidermis and Blubber</tissue>
    </source>
</reference>
<organism evidence="9 10">
    <name type="scientific">Balaenoptera musculus</name>
    <name type="common">Blue whale</name>
    <dbReference type="NCBI Taxonomy" id="9771"/>
    <lineage>
        <taxon>Eukaryota</taxon>
        <taxon>Metazoa</taxon>
        <taxon>Chordata</taxon>
        <taxon>Craniata</taxon>
        <taxon>Vertebrata</taxon>
        <taxon>Euteleostomi</taxon>
        <taxon>Mammalia</taxon>
        <taxon>Eutheria</taxon>
        <taxon>Laurasiatheria</taxon>
        <taxon>Artiodactyla</taxon>
        <taxon>Whippomorpha</taxon>
        <taxon>Cetacea</taxon>
        <taxon>Mysticeti</taxon>
        <taxon>Balaenopteridae</taxon>
        <taxon>Balaenoptera</taxon>
    </lineage>
</organism>
<dbReference type="GO" id="GO:0015485">
    <property type="term" value="F:cholesterol binding"/>
    <property type="evidence" value="ECO:0007669"/>
    <property type="project" value="TreeGrafter"/>
</dbReference>
<keyword evidence="4 7" id="KW-1133">Transmembrane helix</keyword>
<feature type="transmembrane region" description="Helical" evidence="7">
    <location>
        <begin position="762"/>
        <end position="782"/>
    </location>
</feature>
<evidence type="ECO:0000313" key="10">
    <source>
        <dbReference type="RefSeq" id="XP_036709738.1"/>
    </source>
</evidence>
<dbReference type="CTD" id="8842"/>
<dbReference type="GO" id="GO:0071914">
    <property type="term" value="C:prominosome"/>
    <property type="evidence" value="ECO:0007669"/>
    <property type="project" value="TreeGrafter"/>
</dbReference>
<keyword evidence="5 7" id="KW-0472">Membrane</keyword>
<proteinExistence type="inferred from homology"/>
<feature type="transmembrane region" description="Helical" evidence="7">
    <location>
        <begin position="146"/>
        <end position="170"/>
    </location>
</feature>
<evidence type="ECO:0000256" key="3">
    <source>
        <dbReference type="ARBA" id="ARBA00022692"/>
    </source>
</evidence>
<dbReference type="GO" id="GO:0031528">
    <property type="term" value="C:microvillus membrane"/>
    <property type="evidence" value="ECO:0007669"/>
    <property type="project" value="UniProtKB-SubCell"/>
</dbReference>
<dbReference type="Proteomes" id="UP000694857">
    <property type="component" value="Chromosome 5"/>
</dbReference>
<dbReference type="GO" id="GO:0060219">
    <property type="term" value="P:camera-type eye photoreceptor cell differentiation"/>
    <property type="evidence" value="ECO:0007669"/>
    <property type="project" value="TreeGrafter"/>
</dbReference>
<evidence type="ECO:0000256" key="4">
    <source>
        <dbReference type="ARBA" id="ARBA00022989"/>
    </source>
</evidence>
<dbReference type="Pfam" id="PF05478">
    <property type="entry name" value="Prominin"/>
    <property type="match status" value="2"/>
</dbReference>
<keyword evidence="8" id="KW-0732">Signal</keyword>
<feature type="transmembrane region" description="Helical" evidence="7">
    <location>
        <begin position="427"/>
        <end position="451"/>
    </location>
</feature>
<feature type="transmembrane region" description="Helical" evidence="7">
    <location>
        <begin position="472"/>
        <end position="499"/>
    </location>
</feature>
<evidence type="ECO:0000256" key="2">
    <source>
        <dbReference type="ARBA" id="ARBA00006058"/>
    </source>
</evidence>